<dbReference type="GO" id="GO:0003918">
    <property type="term" value="F:DNA topoisomerase type II (double strand cut, ATP-hydrolyzing) activity"/>
    <property type="evidence" value="ECO:0007669"/>
    <property type="project" value="UniProtKB-EC"/>
</dbReference>
<dbReference type="GO" id="GO:0005524">
    <property type="term" value="F:ATP binding"/>
    <property type="evidence" value="ECO:0007669"/>
    <property type="project" value="InterPro"/>
</dbReference>
<dbReference type="GO" id="GO:0006265">
    <property type="term" value="P:DNA topological change"/>
    <property type="evidence" value="ECO:0007669"/>
    <property type="project" value="UniProtKB-UniRule"/>
</dbReference>
<keyword evidence="5 6" id="KW-0413">Isomerase</keyword>
<dbReference type="PANTHER" id="PTHR43493:SF5">
    <property type="entry name" value="DNA GYRASE SUBUNIT A, CHLOROPLASTIC_MITOCHONDRIAL"/>
    <property type="match status" value="1"/>
</dbReference>
<dbReference type="Gene3D" id="3.90.199.10">
    <property type="entry name" value="Topoisomerase II, domain 5"/>
    <property type="match status" value="1"/>
</dbReference>
<evidence type="ECO:0000256" key="6">
    <source>
        <dbReference type="PROSITE-ProRule" id="PRU01384"/>
    </source>
</evidence>
<dbReference type="GO" id="GO:0003677">
    <property type="term" value="F:DNA binding"/>
    <property type="evidence" value="ECO:0007669"/>
    <property type="project" value="UniProtKB-UniRule"/>
</dbReference>
<evidence type="ECO:0000256" key="3">
    <source>
        <dbReference type="ARBA" id="ARBA00023029"/>
    </source>
</evidence>
<comment type="catalytic activity">
    <reaction evidence="1 6">
        <text>ATP-dependent breakage, passage and rejoining of double-stranded DNA.</text>
        <dbReference type="EC" id="5.6.2.2"/>
    </reaction>
</comment>
<feature type="active site" description="O-(5'-phospho-DNA)-tyrosine intermediate" evidence="6">
    <location>
        <position position="106"/>
    </location>
</feature>
<comment type="caution">
    <text evidence="8">The sequence shown here is derived from an EMBL/GenBank/DDBJ whole genome shotgun (WGS) entry which is preliminary data.</text>
</comment>
<protein>
    <submittedName>
        <fullName evidence="8">DNA topoisomerase IV subunit A</fullName>
    </submittedName>
</protein>
<dbReference type="InterPro" id="IPR013758">
    <property type="entry name" value="Topo_IIA_A/C_ab"/>
</dbReference>
<evidence type="ECO:0000256" key="4">
    <source>
        <dbReference type="ARBA" id="ARBA00023125"/>
    </source>
</evidence>
<comment type="similarity">
    <text evidence="2">Belongs to the type II topoisomerase GyrA/ParC subunit family.</text>
</comment>
<dbReference type="SUPFAM" id="SSF56719">
    <property type="entry name" value="Type II DNA topoisomerase"/>
    <property type="match status" value="1"/>
</dbReference>
<dbReference type="Gene3D" id="1.10.268.10">
    <property type="entry name" value="Topoisomerase, domain 3"/>
    <property type="match status" value="1"/>
</dbReference>
<reference evidence="8 9" key="1">
    <citation type="submission" date="2020-08" db="EMBL/GenBank/DDBJ databases">
        <title>Bridging the membrane lipid divide: bacteria of the FCB group superphylum have the potential to synthesize archaeal ether lipids.</title>
        <authorList>
            <person name="Villanueva L."/>
            <person name="Von Meijenfeldt F.A.B."/>
            <person name="Westbye A.B."/>
            <person name="Yadav S."/>
            <person name="Hopmans E.C."/>
            <person name="Dutilh B.E."/>
            <person name="Sinninghe Damste J.S."/>
        </authorList>
    </citation>
    <scope>NUCLEOTIDE SEQUENCE [LARGE SCALE GENOMIC DNA]</scope>
    <source>
        <strain evidence="8">NIOZ-UU27</strain>
    </source>
</reference>
<dbReference type="EMBL" id="JACNJD010000315">
    <property type="protein sequence ID" value="MBC8178798.1"/>
    <property type="molecule type" value="Genomic_DNA"/>
</dbReference>
<evidence type="ECO:0000256" key="2">
    <source>
        <dbReference type="ARBA" id="ARBA00008263"/>
    </source>
</evidence>
<evidence type="ECO:0000313" key="8">
    <source>
        <dbReference type="EMBL" id="MBC8178798.1"/>
    </source>
</evidence>
<sequence>MAYVSEVFKTNFLEYASYVIKDRAIPHIDDGLKPVQRRILHSLFELDDGKFNKVANVVGNCMKYHPHGDASIYSALVAFANKDLFIDKQGNFGNIFTGDAPSAARYIECRLLPLAKDVFYNPEITEYEDSYDGRNREPVTFPAKIPVLLVQGAEGIAVGMSTRILPHNLIEVVEAVISCLKGESFTLFPDFLTGGFADVSEYDDGNGKILVRAKLDTKDPKKIIIRELPFGSTTESLINSIETAAKKNKIKISTIDDYSAEGVEIEIKLARGVYTNDTADALFAFTDCESSIAVNLLVIKDSMPVIMTVSEVIQHHADRLMEILIAELKLEQKQLGDRLHARTIEQIFIEERIYKRIEEQTTKEGVLNAVTDGFRPFSKQIRREVTTEDVDRLLKIVIRRISLYDINKVKKEMQEIRKRIKAIKHHLTHITDYAISFLQENIISKHSDDYPRQTEIISFGQVDVREAAQRNLKLRYDPKTGYIGYEASGNVLFDASQYDRILVLRKTGAYSVMNVPEKLFVDKGMLYCGFADNETCAQTVFTIVYKNEKGYAHIKRCRIEKFILSKGYSIIPDNCTVLKATTLEDVCLTVNYKPKPRLRVLQETFRVSDYAIKGVKARGVRLASKEVKSVRFVTGVK</sequence>
<proteinExistence type="inferred from homology"/>
<dbReference type="PROSITE" id="PS52040">
    <property type="entry name" value="TOPO_IIA"/>
    <property type="match status" value="1"/>
</dbReference>
<evidence type="ECO:0000256" key="5">
    <source>
        <dbReference type="ARBA" id="ARBA00023235"/>
    </source>
</evidence>
<evidence type="ECO:0000313" key="9">
    <source>
        <dbReference type="Proteomes" id="UP000650524"/>
    </source>
</evidence>
<gene>
    <name evidence="8" type="ORF">H8E19_15450</name>
</gene>
<dbReference type="Proteomes" id="UP000650524">
    <property type="component" value="Unassembled WGS sequence"/>
</dbReference>
<dbReference type="InterPro" id="IPR013760">
    <property type="entry name" value="Topo_IIA-like_dom_sf"/>
</dbReference>
<dbReference type="GO" id="GO:0005737">
    <property type="term" value="C:cytoplasm"/>
    <property type="evidence" value="ECO:0007669"/>
    <property type="project" value="TreeGrafter"/>
</dbReference>
<dbReference type="GO" id="GO:0009330">
    <property type="term" value="C:DNA topoisomerase type II (double strand cut, ATP-hydrolyzing) complex"/>
    <property type="evidence" value="ECO:0007669"/>
    <property type="project" value="TreeGrafter"/>
</dbReference>
<evidence type="ECO:0000256" key="1">
    <source>
        <dbReference type="ARBA" id="ARBA00000185"/>
    </source>
</evidence>
<dbReference type="NCBIfam" id="NF007209">
    <property type="entry name" value="PRK09631.1"/>
    <property type="match status" value="1"/>
</dbReference>
<evidence type="ECO:0000259" key="7">
    <source>
        <dbReference type="PROSITE" id="PS52040"/>
    </source>
</evidence>
<dbReference type="SMART" id="SM00434">
    <property type="entry name" value="TOP4c"/>
    <property type="match status" value="1"/>
</dbReference>
<keyword evidence="4 6" id="KW-0238">DNA-binding</keyword>
<dbReference type="Gene3D" id="3.30.1360.40">
    <property type="match status" value="1"/>
</dbReference>
<dbReference type="AlphaFoldDB" id="A0A8J6N1S9"/>
<dbReference type="InterPro" id="IPR050220">
    <property type="entry name" value="Type_II_DNA_Topoisomerases"/>
</dbReference>
<dbReference type="InterPro" id="IPR013757">
    <property type="entry name" value="Topo_IIA_A_a_sf"/>
</dbReference>
<organism evidence="8 9">
    <name type="scientific">Candidatus Desulfacyla euxinica</name>
    <dbReference type="NCBI Taxonomy" id="2841693"/>
    <lineage>
        <taxon>Bacteria</taxon>
        <taxon>Deltaproteobacteria</taxon>
        <taxon>Candidatus Desulfacyla</taxon>
    </lineage>
</organism>
<dbReference type="Pfam" id="PF00521">
    <property type="entry name" value="DNA_topoisoIV"/>
    <property type="match status" value="1"/>
</dbReference>
<dbReference type="PANTHER" id="PTHR43493">
    <property type="entry name" value="DNA GYRASE/TOPOISOMERASE SUBUNIT A"/>
    <property type="match status" value="1"/>
</dbReference>
<feature type="domain" description="Topo IIA-type catalytic" evidence="7">
    <location>
        <begin position="25"/>
        <end position="442"/>
    </location>
</feature>
<dbReference type="InterPro" id="IPR002205">
    <property type="entry name" value="Topo_IIA_dom_A"/>
</dbReference>
<name>A0A8J6N1S9_9DELT</name>
<keyword evidence="3 6" id="KW-0799">Topoisomerase</keyword>
<accession>A0A8J6N1S9</accession>